<dbReference type="Gene3D" id="3.40.50.360">
    <property type="match status" value="1"/>
</dbReference>
<keyword evidence="1" id="KW-0560">Oxidoreductase</keyword>
<dbReference type="GO" id="GO:0003955">
    <property type="term" value="F:NAD(P)H dehydrogenase (quinone) activity"/>
    <property type="evidence" value="ECO:0007669"/>
    <property type="project" value="TreeGrafter"/>
</dbReference>
<feature type="domain" description="Flavodoxin-like fold" evidence="3">
    <location>
        <begin position="25"/>
        <end position="186"/>
    </location>
</feature>
<dbReference type="PANTHER" id="PTHR47307">
    <property type="entry name" value="GLUTATHIONE-REGULATED POTASSIUM-EFFLUX SYSTEM ANCILLARY PROTEIN KEFG"/>
    <property type="match status" value="1"/>
</dbReference>
<dbReference type="EMBL" id="QFCR01000039">
    <property type="protein sequence ID" value="TNK89797.1"/>
    <property type="molecule type" value="Genomic_DNA"/>
</dbReference>
<dbReference type="InterPro" id="IPR029039">
    <property type="entry name" value="Flavoprotein-like_sf"/>
</dbReference>
<name>A0A5C4TJ44_FRUSA</name>
<dbReference type="InterPro" id="IPR046980">
    <property type="entry name" value="KefG/KefF"/>
</dbReference>
<dbReference type="Pfam" id="PF02525">
    <property type="entry name" value="Flavodoxin_2"/>
    <property type="match status" value="1"/>
</dbReference>
<proteinExistence type="predicted"/>
<dbReference type="PANTHER" id="PTHR47307:SF1">
    <property type="entry name" value="GLUTATHIONE-REGULATED POTASSIUM-EFFLUX SYSTEM ANCILLARY PROTEIN KEFG"/>
    <property type="match status" value="1"/>
</dbReference>
<dbReference type="GO" id="GO:0009055">
    <property type="term" value="F:electron transfer activity"/>
    <property type="evidence" value="ECO:0007669"/>
    <property type="project" value="TreeGrafter"/>
</dbReference>
<dbReference type="SUPFAM" id="SSF52218">
    <property type="entry name" value="Flavoproteins"/>
    <property type="match status" value="1"/>
</dbReference>
<dbReference type="GO" id="GO:0010181">
    <property type="term" value="F:FMN binding"/>
    <property type="evidence" value="ECO:0007669"/>
    <property type="project" value="TreeGrafter"/>
</dbReference>
<gene>
    <name evidence="4" type="ORF">DID87_06875</name>
</gene>
<dbReference type="Proteomes" id="UP000313312">
    <property type="component" value="Unassembled WGS sequence"/>
</dbReference>
<sequence length="252" mass="29247">MINVLKIQNPYNRRKRKQAMIGDKMKTLVIVAHPDYHDSGTQGFLKRATEGLEEITWHYLPEQTEFNVAAEQQLLIEHDRIIFQFPMYWYSAPATLKKWEDEVLTRAFTFANEKGILKGKELGIVTTLGYPAKDFQAGATEGFSISEILVPYRALAHRAGMIFMTPLVVDQFDYMTPDQQTKLLIDYQQYLTAAFSFSFSVRQDWIIKQLKKMMNSNNQAQLQLVIDQLEQNKIDLNDLKDQIKMIRQAEEG</sequence>
<dbReference type="InterPro" id="IPR003680">
    <property type="entry name" value="Flavodoxin_fold"/>
</dbReference>
<reference evidence="4 5" key="1">
    <citation type="submission" date="2018-05" db="EMBL/GenBank/DDBJ databases">
        <title>Lactobacillus sanfranciscensis Ah4 draft denome sequence.</title>
        <authorList>
            <person name="Zhang G."/>
        </authorList>
    </citation>
    <scope>NUCLEOTIDE SEQUENCE [LARGE SCALE GENOMIC DNA]</scope>
    <source>
        <strain evidence="4 5">Ah4</strain>
    </source>
</reference>
<evidence type="ECO:0000256" key="1">
    <source>
        <dbReference type="ARBA" id="ARBA00023002"/>
    </source>
</evidence>
<accession>A0A5C4TJ44</accession>
<dbReference type="AlphaFoldDB" id="A0A5C4TJ44"/>
<keyword evidence="2" id="KW-0175">Coiled coil</keyword>
<organism evidence="4 5">
    <name type="scientific">Fructilactobacillus sanfranciscensis</name>
    <name type="common">Lactobacillus sanfranciscensis</name>
    <dbReference type="NCBI Taxonomy" id="1625"/>
    <lineage>
        <taxon>Bacteria</taxon>
        <taxon>Bacillati</taxon>
        <taxon>Bacillota</taxon>
        <taxon>Bacilli</taxon>
        <taxon>Lactobacillales</taxon>
        <taxon>Lactobacillaceae</taxon>
        <taxon>Fructilactobacillus</taxon>
    </lineage>
</organism>
<evidence type="ECO:0000313" key="5">
    <source>
        <dbReference type="Proteomes" id="UP000313312"/>
    </source>
</evidence>
<comment type="caution">
    <text evidence="4">The sequence shown here is derived from an EMBL/GenBank/DDBJ whole genome shotgun (WGS) entry which is preliminary data.</text>
</comment>
<evidence type="ECO:0000313" key="4">
    <source>
        <dbReference type="EMBL" id="TNK89797.1"/>
    </source>
</evidence>
<feature type="coiled-coil region" evidence="2">
    <location>
        <begin position="219"/>
        <end position="249"/>
    </location>
</feature>
<evidence type="ECO:0000259" key="3">
    <source>
        <dbReference type="Pfam" id="PF02525"/>
    </source>
</evidence>
<protein>
    <submittedName>
        <fullName evidence="4">Flavodoxin family protein</fullName>
    </submittedName>
</protein>
<evidence type="ECO:0000256" key="2">
    <source>
        <dbReference type="SAM" id="Coils"/>
    </source>
</evidence>